<evidence type="ECO:0000313" key="1">
    <source>
        <dbReference type="EMBL" id="GAA1806842.1"/>
    </source>
</evidence>
<keyword evidence="2" id="KW-1185">Reference proteome</keyword>
<dbReference type="Proteomes" id="UP001500002">
    <property type="component" value="Unassembled WGS sequence"/>
</dbReference>
<sequence length="88" mass="8972">MHDRSSTQTGELGVDLRPAQAGGILGDAHVDSVAFGRGPTVVGGGRDASQSPAYANGFDEVVRCRRKGIPPATHSQHVASGDCGCQLG</sequence>
<proteinExistence type="predicted"/>
<accession>A0ABP4Y981</accession>
<name>A0ABP4Y981_9MICO</name>
<reference evidence="2" key="1">
    <citation type="journal article" date="2019" name="Int. J. Syst. Evol. Microbiol.">
        <title>The Global Catalogue of Microorganisms (GCM) 10K type strain sequencing project: providing services to taxonomists for standard genome sequencing and annotation.</title>
        <authorList>
            <consortium name="The Broad Institute Genomics Platform"/>
            <consortium name="The Broad Institute Genome Sequencing Center for Infectious Disease"/>
            <person name="Wu L."/>
            <person name="Ma J."/>
        </authorList>
    </citation>
    <scope>NUCLEOTIDE SEQUENCE [LARGE SCALE GENOMIC DNA]</scope>
    <source>
        <strain evidence="2">JCM 14322</strain>
    </source>
</reference>
<evidence type="ECO:0000313" key="2">
    <source>
        <dbReference type="Proteomes" id="UP001500002"/>
    </source>
</evidence>
<protein>
    <submittedName>
        <fullName evidence="1">Uncharacterized protein</fullName>
    </submittedName>
</protein>
<dbReference type="EMBL" id="BAAANJ010000004">
    <property type="protein sequence ID" value="GAA1806842.1"/>
    <property type="molecule type" value="Genomic_DNA"/>
</dbReference>
<organism evidence="1 2">
    <name type="scientific">Agromyces neolithicus</name>
    <dbReference type="NCBI Taxonomy" id="269420"/>
    <lineage>
        <taxon>Bacteria</taxon>
        <taxon>Bacillati</taxon>
        <taxon>Actinomycetota</taxon>
        <taxon>Actinomycetes</taxon>
        <taxon>Micrococcales</taxon>
        <taxon>Microbacteriaceae</taxon>
        <taxon>Agromyces</taxon>
    </lineage>
</organism>
<comment type="caution">
    <text evidence="1">The sequence shown here is derived from an EMBL/GenBank/DDBJ whole genome shotgun (WGS) entry which is preliminary data.</text>
</comment>
<gene>
    <name evidence="1" type="ORF">GCM10009749_13870</name>
</gene>